<dbReference type="EMBL" id="AP024601">
    <property type="protein sequence ID" value="BCU80836.1"/>
    <property type="molecule type" value="Genomic_DNA"/>
</dbReference>
<accession>A0A8D5ZMY5</accession>
<organism evidence="1 2">
    <name type="scientific">Polycladomyces abyssicola</name>
    <dbReference type="NCBI Taxonomy" id="1125966"/>
    <lineage>
        <taxon>Bacteria</taxon>
        <taxon>Bacillati</taxon>
        <taxon>Bacillota</taxon>
        <taxon>Bacilli</taxon>
        <taxon>Bacillales</taxon>
        <taxon>Thermoactinomycetaceae</taxon>
        <taxon>Polycladomyces</taxon>
    </lineage>
</organism>
<reference evidence="1" key="2">
    <citation type="journal article" date="2021" name="Microbiol. Resour. Announc.">
        <title>Complete Genome Sequence of Polycladomyces abyssicola JIR-001T, Isolated from Hemipelagic Sediment in Deep Seawater.</title>
        <authorList>
            <person name="Tsubouchi T."/>
            <person name="Kaneko Y."/>
        </authorList>
    </citation>
    <scope>NUCLEOTIDE SEQUENCE</scope>
    <source>
        <strain evidence="1">JIR-001</strain>
    </source>
</reference>
<dbReference type="KEGG" id="pabs:JIR001_06190"/>
<dbReference type="Proteomes" id="UP000677436">
    <property type="component" value="Chromosome"/>
</dbReference>
<sequence>MSYNIFIVEEDPIIAGSVRDFLTRYGYRVMKGLAPATRAIGGHFSPPDWSGTADGYVFPTVSLQVLLISFDAYKSI</sequence>
<gene>
    <name evidence="1" type="ORF">JIR001_06190</name>
</gene>
<evidence type="ECO:0000313" key="1">
    <source>
        <dbReference type="EMBL" id="BCU80836.1"/>
    </source>
</evidence>
<dbReference type="RefSeq" id="WP_212774147.1">
    <property type="nucleotide sequence ID" value="NZ_AP024601.1"/>
</dbReference>
<keyword evidence="2" id="KW-1185">Reference proteome</keyword>
<evidence type="ECO:0000313" key="2">
    <source>
        <dbReference type="Proteomes" id="UP000677436"/>
    </source>
</evidence>
<proteinExistence type="predicted"/>
<protein>
    <submittedName>
        <fullName evidence="1">Uncharacterized protein</fullName>
    </submittedName>
</protein>
<name>A0A8D5ZMY5_9BACL</name>
<dbReference type="AlphaFoldDB" id="A0A8D5ZMY5"/>
<reference evidence="1" key="1">
    <citation type="journal article" date="2013" name="Int. J. Syst. Evol. Microbiol.">
        <title>Polycladomyces abyssicola gen. nov., sp. nov., a thermophilic filamentous bacterium isolated from hemipelagic sediment.</title>
        <authorList>
            <person name="Tsubouchi T."/>
            <person name="Shimane Y."/>
            <person name="Mori K."/>
            <person name="Usui K."/>
            <person name="Hiraki T."/>
            <person name="Tame A."/>
            <person name="Uematsu K."/>
            <person name="Maruyama T."/>
            <person name="Hatada Y."/>
        </authorList>
    </citation>
    <scope>NUCLEOTIDE SEQUENCE</scope>
    <source>
        <strain evidence="1">JIR-001</strain>
    </source>
</reference>